<feature type="transmembrane region" description="Helical" evidence="1">
    <location>
        <begin position="201"/>
        <end position="219"/>
    </location>
</feature>
<sequence>MADLGGNSLWKKLENKASGIETELIGPDYSYADHITGPTSMGVGSNGSFGQLGSNANAVAYYVESLITGNPPLGNQFFINTGGMCTASDGSLQPRYNYVNNMSSGAAALPPSISELGSDFNGLIPGVADDIEGLNPLHMFSALVADANPSCVCMSCPVTGGTQAKFVSKDLDPDLTGSQCQQVDSSQCMASTESFSNETSFVSIIPTILAGLGILYFIFSGRK</sequence>
<proteinExistence type="predicted"/>
<accession>A0A6C0JLU0</accession>
<dbReference type="AlphaFoldDB" id="A0A6C0JLU0"/>
<keyword evidence="1" id="KW-0472">Membrane</keyword>
<name>A0A6C0JLU0_9ZZZZ</name>
<reference evidence="2" key="1">
    <citation type="journal article" date="2020" name="Nature">
        <title>Giant virus diversity and host interactions through global metagenomics.</title>
        <authorList>
            <person name="Schulz F."/>
            <person name="Roux S."/>
            <person name="Paez-Espino D."/>
            <person name="Jungbluth S."/>
            <person name="Walsh D.A."/>
            <person name="Denef V.J."/>
            <person name="McMahon K.D."/>
            <person name="Konstantinidis K.T."/>
            <person name="Eloe-Fadrosh E.A."/>
            <person name="Kyrpides N.C."/>
            <person name="Woyke T."/>
        </authorList>
    </citation>
    <scope>NUCLEOTIDE SEQUENCE</scope>
    <source>
        <strain evidence="2">GVMAG-S-1035315-10</strain>
    </source>
</reference>
<evidence type="ECO:0000256" key="1">
    <source>
        <dbReference type="SAM" id="Phobius"/>
    </source>
</evidence>
<keyword evidence="1" id="KW-1133">Transmembrane helix</keyword>
<protein>
    <submittedName>
        <fullName evidence="2">Uncharacterized protein</fullName>
    </submittedName>
</protein>
<dbReference type="EMBL" id="MN740658">
    <property type="protein sequence ID" value="QHU06632.1"/>
    <property type="molecule type" value="Genomic_DNA"/>
</dbReference>
<organism evidence="2">
    <name type="scientific">viral metagenome</name>
    <dbReference type="NCBI Taxonomy" id="1070528"/>
    <lineage>
        <taxon>unclassified sequences</taxon>
        <taxon>metagenomes</taxon>
        <taxon>organismal metagenomes</taxon>
    </lineage>
</organism>
<keyword evidence="1" id="KW-0812">Transmembrane</keyword>
<evidence type="ECO:0000313" key="2">
    <source>
        <dbReference type="EMBL" id="QHU06632.1"/>
    </source>
</evidence>